<dbReference type="STRING" id="1391654.AKJ09_01853"/>
<sequence length="405" mass="44136">MNALVKIASLAKRQKPPVGSTPADVVHRENKWRLLRYRPARGVSGDAGPRYQTPILLVPSLINRHYVMDLLPGKSMAEDLVNAGHDVYCLDWGTPGPEDRYLTFDDVCDRYLGRAIRHVAKNSPRGKAHVLGYCLGGTLATIHAAVHPEHIASLLVLAAPVSFGDGEGLLNSWTRSPTFDVRGLVNAFGNVPWQLMQSAFHLLRPTLNLSKGVHLLDKAKVDDPKKPGAWDEFVEGFLALETWGNDNVAFPGECYAQYIEQLYRNDALARGNFSLGGKPARLGNIKCPTMCVVFEHDNIVPWQSASTLLDRISSTDKELVKLPGGHVGAVVSRGAQRKLWPQMSAFWAARDSDFTVVKTSSVVQAGEAATTVEVLVPEAPPTPAPSTTRSANKKKKPRSKAAAGQ</sequence>
<name>A0A0K1PPZ5_9BACT</name>
<keyword evidence="4" id="KW-1185">Reference proteome</keyword>
<protein>
    <submittedName>
        <fullName evidence="3">Polyhydroxyalkanoic acid synthase</fullName>
    </submittedName>
</protein>
<feature type="domain" description="AB hydrolase-1" evidence="2">
    <location>
        <begin position="54"/>
        <end position="327"/>
    </location>
</feature>
<reference evidence="3 4" key="1">
    <citation type="submission" date="2015-08" db="EMBL/GenBank/DDBJ databases">
        <authorList>
            <person name="Babu N.S."/>
            <person name="Beckwith C.J."/>
            <person name="Beseler K.G."/>
            <person name="Brison A."/>
            <person name="Carone J.V."/>
            <person name="Caskin T.P."/>
            <person name="Diamond M."/>
            <person name="Durham M.E."/>
            <person name="Foxe J.M."/>
            <person name="Go M."/>
            <person name="Henderson B.A."/>
            <person name="Jones I.B."/>
            <person name="McGettigan J.A."/>
            <person name="Micheletti S.J."/>
            <person name="Nasrallah M.E."/>
            <person name="Ortiz D."/>
            <person name="Piller C.R."/>
            <person name="Privatt S.R."/>
            <person name="Schneider S.L."/>
            <person name="Sharp S."/>
            <person name="Smith T.C."/>
            <person name="Stanton J.D."/>
            <person name="Ullery H.E."/>
            <person name="Wilson R.J."/>
            <person name="Serrano M.G."/>
            <person name="Buck G."/>
            <person name="Lee V."/>
            <person name="Wang Y."/>
            <person name="Carvalho R."/>
            <person name="Voegtly L."/>
            <person name="Shi R."/>
            <person name="Duckworth R."/>
            <person name="Johnson A."/>
            <person name="Loviza R."/>
            <person name="Walstead R."/>
            <person name="Shah Z."/>
            <person name="Kiflezghi M."/>
            <person name="Wade K."/>
            <person name="Ball S.L."/>
            <person name="Bradley K.W."/>
            <person name="Asai D.J."/>
            <person name="Bowman C.A."/>
            <person name="Russell D.A."/>
            <person name="Pope W.H."/>
            <person name="Jacobs-Sera D."/>
            <person name="Hendrix R.W."/>
            <person name="Hatfull G.F."/>
        </authorList>
    </citation>
    <scope>NUCLEOTIDE SEQUENCE [LARGE SCALE GENOMIC DNA]</scope>
    <source>
        <strain evidence="3 4">DSM 27648</strain>
    </source>
</reference>
<dbReference type="KEGG" id="llu:AKJ09_01853"/>
<dbReference type="InterPro" id="IPR029058">
    <property type="entry name" value="AB_hydrolase_fold"/>
</dbReference>
<dbReference type="PATRIC" id="fig|1391654.3.peg.1873"/>
<feature type="region of interest" description="Disordered" evidence="1">
    <location>
        <begin position="376"/>
        <end position="405"/>
    </location>
</feature>
<dbReference type="PANTHER" id="PTHR36837">
    <property type="entry name" value="POLY(3-HYDROXYALKANOATE) POLYMERASE SUBUNIT PHAC"/>
    <property type="match status" value="1"/>
</dbReference>
<dbReference type="PANTHER" id="PTHR36837:SF2">
    <property type="entry name" value="POLY(3-HYDROXYALKANOATE) POLYMERASE SUBUNIT PHAC"/>
    <property type="match status" value="1"/>
</dbReference>
<proteinExistence type="predicted"/>
<dbReference type="RefSeq" id="WP_169927382.1">
    <property type="nucleotide sequence ID" value="NZ_CP012333.1"/>
</dbReference>
<gene>
    <name evidence="3" type="ORF">AKJ09_01853</name>
</gene>
<dbReference type="InterPro" id="IPR051321">
    <property type="entry name" value="PHA/PHB_synthase"/>
</dbReference>
<organism evidence="3 4">
    <name type="scientific">Labilithrix luteola</name>
    <dbReference type="NCBI Taxonomy" id="1391654"/>
    <lineage>
        <taxon>Bacteria</taxon>
        <taxon>Pseudomonadati</taxon>
        <taxon>Myxococcota</taxon>
        <taxon>Polyangia</taxon>
        <taxon>Polyangiales</taxon>
        <taxon>Labilitrichaceae</taxon>
        <taxon>Labilithrix</taxon>
    </lineage>
</organism>
<evidence type="ECO:0000313" key="3">
    <source>
        <dbReference type="EMBL" id="AKU95189.1"/>
    </source>
</evidence>
<evidence type="ECO:0000256" key="1">
    <source>
        <dbReference type="SAM" id="MobiDB-lite"/>
    </source>
</evidence>
<dbReference type="InterPro" id="IPR000073">
    <property type="entry name" value="AB_hydrolase_1"/>
</dbReference>
<accession>A0A0K1PPZ5</accession>
<dbReference type="AlphaFoldDB" id="A0A0K1PPZ5"/>
<dbReference type="Proteomes" id="UP000064967">
    <property type="component" value="Chromosome"/>
</dbReference>
<dbReference type="SUPFAM" id="SSF53474">
    <property type="entry name" value="alpha/beta-Hydrolases"/>
    <property type="match status" value="1"/>
</dbReference>
<dbReference type="Gene3D" id="3.40.50.1820">
    <property type="entry name" value="alpha/beta hydrolase"/>
    <property type="match status" value="1"/>
</dbReference>
<evidence type="ECO:0000313" key="4">
    <source>
        <dbReference type="Proteomes" id="UP000064967"/>
    </source>
</evidence>
<dbReference type="EMBL" id="CP012333">
    <property type="protein sequence ID" value="AKU95189.1"/>
    <property type="molecule type" value="Genomic_DNA"/>
</dbReference>
<evidence type="ECO:0000259" key="2">
    <source>
        <dbReference type="Pfam" id="PF00561"/>
    </source>
</evidence>
<dbReference type="Pfam" id="PF00561">
    <property type="entry name" value="Abhydrolase_1"/>
    <property type="match status" value="1"/>
</dbReference>